<proteinExistence type="predicted"/>
<protein>
    <submittedName>
        <fullName evidence="1">Choline TMA-lyase-activating enzyme</fullName>
    </submittedName>
</protein>
<accession>A0ACD1AC83</accession>
<dbReference type="EMBL" id="CP042469">
    <property type="protein sequence ID" value="QOX64097.1"/>
    <property type="molecule type" value="Genomic_DNA"/>
</dbReference>
<evidence type="ECO:0000313" key="2">
    <source>
        <dbReference type="Proteomes" id="UP000594014"/>
    </source>
</evidence>
<keyword evidence="2" id="KW-1185">Reference proteome</keyword>
<sequence>MGNTGTIERKALVTNVQKYNMHDGPGVRTLVFFKGCPLRCKWCSNPENLERKFQVMYNRNACVDCGACVPVCPVGIHRMSPSGVHEVDRTIECIGCHACEAACPQNALSIAGKKMTISEILAIIEEDRMFYDMSGGGVTIGGGDPIMHPEPVTNLLMACKKEGFNTAMETSGYAKLETVLQVAEFTDLFLFDIKQIDSSKHYDLTGVHNEQILKNITELLNRRFNVKIRMPLLRGLNDSEKDIQGVVEFLKPFKDYKNFKGVDLLPYHKFGVNKYCQLGMEYPLEGMEDPYLTAEDLERIEKQFQDEGIQVQALSH</sequence>
<gene>
    <name evidence="1" type="primary">cutD</name>
    <name evidence="1" type="ORF">FRZ06_12500</name>
</gene>
<reference evidence="1" key="1">
    <citation type="submission" date="2019-08" db="EMBL/GenBank/DDBJ databases">
        <title>Genome sequence of Clostridiales bacterium MT110.</title>
        <authorList>
            <person name="Cao J."/>
        </authorList>
    </citation>
    <scope>NUCLEOTIDE SEQUENCE</scope>
    <source>
        <strain evidence="1">MT110</strain>
    </source>
</reference>
<organism evidence="1 2">
    <name type="scientific">Anoxybacterium hadale</name>
    <dbReference type="NCBI Taxonomy" id="3408580"/>
    <lineage>
        <taxon>Bacteria</taxon>
        <taxon>Bacillati</taxon>
        <taxon>Bacillota</taxon>
        <taxon>Clostridia</taxon>
        <taxon>Peptostreptococcales</taxon>
        <taxon>Anaerovoracaceae</taxon>
        <taxon>Anoxybacterium</taxon>
    </lineage>
</organism>
<evidence type="ECO:0000313" key="1">
    <source>
        <dbReference type="EMBL" id="QOX64097.1"/>
    </source>
</evidence>
<name>A0ACD1AC83_9FIRM</name>
<dbReference type="Proteomes" id="UP000594014">
    <property type="component" value="Chromosome"/>
</dbReference>